<comment type="caution">
    <text evidence="14">The sequence shown here is derived from an EMBL/GenBank/DDBJ whole genome shotgun (WGS) entry which is preliminary data.</text>
</comment>
<sequence length="300" mass="33690">MKARTIGRHLKESIKNLGRNGWMTVASISAVAVALMIVGLFLMVMLNLNKMAGQIENDVEVRAYIDLTATPQQQDELKEQIKQISEVHSIKYISREEGLKELMKDFGKDADVIKPYQGDDNPLNDAFEIKTQKPKQTEAVAKKIEKLKYVSDVSYGKGYVKKLFNVVDVARNVGIILILGLLFTSIFLIANTIKLTIVARSTEIEIMKLVGATNAFVRWPYFLEGLFLGVIGACIPVALLLIIYRQLYTYFIQNNFQSYAFIKLIPFDTMALYLAGLLIIIGAVIGVWGSLTSVRRFLKV</sequence>
<feature type="domain" description="FtsX extracellular" evidence="13">
    <location>
        <begin position="59"/>
        <end position="153"/>
    </location>
</feature>
<feature type="transmembrane region" description="Helical" evidence="11">
    <location>
        <begin position="270"/>
        <end position="291"/>
    </location>
</feature>
<dbReference type="EMBL" id="BMFV01000060">
    <property type="protein sequence ID" value="GGH88903.1"/>
    <property type="molecule type" value="Genomic_DNA"/>
</dbReference>
<proteinExistence type="inferred from homology"/>
<comment type="subcellular location">
    <subcellularLocation>
        <location evidence="1">Cell membrane</location>
        <topology evidence="1">Multi-pass membrane protein</topology>
    </subcellularLocation>
</comment>
<dbReference type="InterPro" id="IPR004513">
    <property type="entry name" value="FtsX"/>
</dbReference>
<dbReference type="Gene3D" id="3.30.70.3040">
    <property type="match status" value="1"/>
</dbReference>
<evidence type="ECO:0000256" key="9">
    <source>
        <dbReference type="ARBA" id="ARBA00023306"/>
    </source>
</evidence>
<evidence type="ECO:0000259" key="12">
    <source>
        <dbReference type="Pfam" id="PF02687"/>
    </source>
</evidence>
<evidence type="ECO:0000256" key="7">
    <source>
        <dbReference type="ARBA" id="ARBA00022989"/>
    </source>
</evidence>
<accession>A0A8J3A0I8</accession>
<keyword evidence="5 10" id="KW-0132">Cell division</keyword>
<evidence type="ECO:0000313" key="15">
    <source>
        <dbReference type="Proteomes" id="UP000656813"/>
    </source>
</evidence>
<dbReference type="Pfam" id="PF18075">
    <property type="entry name" value="FtsX_ECD"/>
    <property type="match status" value="1"/>
</dbReference>
<evidence type="ECO:0000256" key="5">
    <source>
        <dbReference type="ARBA" id="ARBA00022618"/>
    </source>
</evidence>
<keyword evidence="6 11" id="KW-0812">Transmembrane</keyword>
<keyword evidence="15" id="KW-1185">Reference proteome</keyword>
<evidence type="ECO:0000256" key="3">
    <source>
        <dbReference type="ARBA" id="ARBA00021907"/>
    </source>
</evidence>
<dbReference type="InterPro" id="IPR003838">
    <property type="entry name" value="ABC3_permease_C"/>
</dbReference>
<evidence type="ECO:0000256" key="2">
    <source>
        <dbReference type="ARBA" id="ARBA00007379"/>
    </source>
</evidence>
<dbReference type="GO" id="GO:0005886">
    <property type="term" value="C:plasma membrane"/>
    <property type="evidence" value="ECO:0007669"/>
    <property type="project" value="UniProtKB-SubCell"/>
</dbReference>
<reference evidence="14" key="1">
    <citation type="journal article" date="2014" name="Int. J. Syst. Evol. Microbiol.">
        <title>Complete genome sequence of Corynebacterium casei LMG S-19264T (=DSM 44701T), isolated from a smear-ripened cheese.</title>
        <authorList>
            <consortium name="US DOE Joint Genome Institute (JGI-PGF)"/>
            <person name="Walter F."/>
            <person name="Albersmeier A."/>
            <person name="Kalinowski J."/>
            <person name="Ruckert C."/>
        </authorList>
    </citation>
    <scope>NUCLEOTIDE SEQUENCE</scope>
    <source>
        <strain evidence="14">CGMCC 1.12777</strain>
    </source>
</reference>
<evidence type="ECO:0000256" key="8">
    <source>
        <dbReference type="ARBA" id="ARBA00023136"/>
    </source>
</evidence>
<comment type="function">
    <text evidence="10">Part of the ABC transporter FtsEX involved in asymmetric cellular division facilitating the initiation of sporulation.</text>
</comment>
<keyword evidence="8 10" id="KW-0472">Membrane</keyword>
<evidence type="ECO:0000256" key="1">
    <source>
        <dbReference type="ARBA" id="ARBA00004651"/>
    </source>
</evidence>
<dbReference type="GO" id="GO:0051301">
    <property type="term" value="P:cell division"/>
    <property type="evidence" value="ECO:0007669"/>
    <property type="project" value="UniProtKB-KW"/>
</dbReference>
<gene>
    <name evidence="14" type="primary">ftsX</name>
    <name evidence="14" type="ORF">GCM10007096_42290</name>
</gene>
<feature type="domain" description="ABC3 transporter permease C-terminal" evidence="12">
    <location>
        <begin position="175"/>
        <end position="295"/>
    </location>
</feature>
<dbReference type="AlphaFoldDB" id="A0A8J3A0I8"/>
<keyword evidence="4 10" id="KW-1003">Cell membrane</keyword>
<feature type="transmembrane region" description="Helical" evidence="11">
    <location>
        <begin position="21"/>
        <end position="46"/>
    </location>
</feature>
<dbReference type="InterPro" id="IPR058204">
    <property type="entry name" value="FtsX_firmicutes-type"/>
</dbReference>
<comment type="similarity">
    <text evidence="2 10">Belongs to the ABC-4 integral membrane protein family. FtsX subfamily.</text>
</comment>
<dbReference type="Proteomes" id="UP000656813">
    <property type="component" value="Unassembled WGS sequence"/>
</dbReference>
<dbReference type="PIRSF" id="PIRSF003097">
    <property type="entry name" value="FtsX"/>
    <property type="match status" value="1"/>
</dbReference>
<dbReference type="PANTHER" id="PTHR47755">
    <property type="entry name" value="CELL DIVISION PROTEIN FTSX"/>
    <property type="match status" value="1"/>
</dbReference>
<evidence type="ECO:0000256" key="11">
    <source>
        <dbReference type="SAM" id="Phobius"/>
    </source>
</evidence>
<evidence type="ECO:0000256" key="6">
    <source>
        <dbReference type="ARBA" id="ARBA00022692"/>
    </source>
</evidence>
<feature type="transmembrane region" description="Helical" evidence="11">
    <location>
        <begin position="173"/>
        <end position="198"/>
    </location>
</feature>
<dbReference type="InterPro" id="IPR040690">
    <property type="entry name" value="FtsX_ECD"/>
</dbReference>
<dbReference type="PANTHER" id="PTHR47755:SF1">
    <property type="entry name" value="CELL DIVISION PROTEIN FTSX"/>
    <property type="match status" value="1"/>
</dbReference>
<keyword evidence="7 11" id="KW-1133">Transmembrane helix</keyword>
<keyword evidence="9 10" id="KW-0131">Cell cycle</keyword>
<name>A0A8J3A0I8_9BACL</name>
<protein>
    <recommendedName>
        <fullName evidence="3 10">Cell division protein FtsX</fullName>
    </recommendedName>
</protein>
<dbReference type="Pfam" id="PF02687">
    <property type="entry name" value="FtsX"/>
    <property type="match status" value="1"/>
</dbReference>
<evidence type="ECO:0000259" key="13">
    <source>
        <dbReference type="Pfam" id="PF18075"/>
    </source>
</evidence>
<feature type="transmembrane region" description="Helical" evidence="11">
    <location>
        <begin position="219"/>
        <end position="244"/>
    </location>
</feature>
<evidence type="ECO:0000256" key="10">
    <source>
        <dbReference type="PIRNR" id="PIRNR003097"/>
    </source>
</evidence>
<evidence type="ECO:0000256" key="4">
    <source>
        <dbReference type="ARBA" id="ARBA00022475"/>
    </source>
</evidence>
<reference evidence="14" key="2">
    <citation type="submission" date="2020-09" db="EMBL/GenBank/DDBJ databases">
        <authorList>
            <person name="Sun Q."/>
            <person name="Zhou Y."/>
        </authorList>
    </citation>
    <scope>NUCLEOTIDE SEQUENCE</scope>
    <source>
        <strain evidence="14">CGMCC 1.12777</strain>
    </source>
</reference>
<dbReference type="RefSeq" id="WP_188499380.1">
    <property type="nucleotide sequence ID" value="NZ_BMFV01000060.1"/>
</dbReference>
<evidence type="ECO:0000313" key="14">
    <source>
        <dbReference type="EMBL" id="GGH88903.1"/>
    </source>
</evidence>
<dbReference type="NCBIfam" id="NF038347">
    <property type="entry name" value="FtsX_Gpos"/>
    <property type="match status" value="1"/>
</dbReference>
<organism evidence="14 15">
    <name type="scientific">Pullulanibacillus pueri</name>
    <dbReference type="NCBI Taxonomy" id="1437324"/>
    <lineage>
        <taxon>Bacteria</taxon>
        <taxon>Bacillati</taxon>
        <taxon>Bacillota</taxon>
        <taxon>Bacilli</taxon>
        <taxon>Bacillales</taxon>
        <taxon>Sporolactobacillaceae</taxon>
        <taxon>Pullulanibacillus</taxon>
    </lineage>
</organism>